<organism evidence="3 4">
    <name type="scientific">Cylindrotheca closterium</name>
    <dbReference type="NCBI Taxonomy" id="2856"/>
    <lineage>
        <taxon>Eukaryota</taxon>
        <taxon>Sar</taxon>
        <taxon>Stramenopiles</taxon>
        <taxon>Ochrophyta</taxon>
        <taxon>Bacillariophyta</taxon>
        <taxon>Bacillariophyceae</taxon>
        <taxon>Bacillariophycidae</taxon>
        <taxon>Bacillariales</taxon>
        <taxon>Bacillariaceae</taxon>
        <taxon>Cylindrotheca</taxon>
    </lineage>
</organism>
<dbReference type="AlphaFoldDB" id="A0AAD2PY57"/>
<keyword evidence="4" id="KW-1185">Reference proteome</keyword>
<accession>A0AAD2PY57</accession>
<comment type="caution">
    <text evidence="3">The sequence shown here is derived from an EMBL/GenBank/DDBJ whole genome shotgun (WGS) entry which is preliminary data.</text>
</comment>
<evidence type="ECO:0000313" key="4">
    <source>
        <dbReference type="Proteomes" id="UP001295423"/>
    </source>
</evidence>
<dbReference type="Proteomes" id="UP001295423">
    <property type="component" value="Unassembled WGS sequence"/>
</dbReference>
<protein>
    <recommendedName>
        <fullName evidence="2">DUF6824 domain-containing protein</fullName>
    </recommendedName>
</protein>
<evidence type="ECO:0000259" key="2">
    <source>
        <dbReference type="Pfam" id="PF20710"/>
    </source>
</evidence>
<feature type="region of interest" description="Disordered" evidence="1">
    <location>
        <begin position="157"/>
        <end position="181"/>
    </location>
</feature>
<feature type="domain" description="DUF6824" evidence="2">
    <location>
        <begin position="22"/>
        <end position="103"/>
    </location>
</feature>
<evidence type="ECO:0000256" key="1">
    <source>
        <dbReference type="SAM" id="MobiDB-lite"/>
    </source>
</evidence>
<evidence type="ECO:0000313" key="3">
    <source>
        <dbReference type="EMBL" id="CAJ1968708.1"/>
    </source>
</evidence>
<proteinExistence type="predicted"/>
<name>A0AAD2PY57_9STRA</name>
<dbReference type="Pfam" id="PF20710">
    <property type="entry name" value="DUF6824"/>
    <property type="match status" value="1"/>
</dbReference>
<feature type="compositionally biased region" description="Low complexity" evidence="1">
    <location>
        <begin position="157"/>
        <end position="172"/>
    </location>
</feature>
<gene>
    <name evidence="3" type="ORF">CYCCA115_LOCUS23363</name>
</gene>
<reference evidence="3" key="1">
    <citation type="submission" date="2023-08" db="EMBL/GenBank/DDBJ databases">
        <authorList>
            <person name="Audoor S."/>
            <person name="Bilcke G."/>
        </authorList>
    </citation>
    <scope>NUCLEOTIDE SEQUENCE</scope>
</reference>
<sequence length="251" mass="28560">MTRNYRYKSKPSIHDSRLGPYDILCGRTSHAYNNVGNRRFRVTIRMYLLRYQRLQLRADRKIFIFYLTKLFREEIGFRFLKMEAGDFHDIGEVETRKKIGHALLDQTVKHPIQEATPTPAASSCSPPVLLRKVTDVQKKKPLRSILKAPPVSIQSQLMGSSSSLASSSSSSMTEDQQVRRVSLPLSEPSPYHKILPMPSRVQGVSKKTIATYPPPMKTKQCVTKLESEICMLLVGMNKQNDLPPNQQRCAV</sequence>
<dbReference type="InterPro" id="IPR049227">
    <property type="entry name" value="DUF6824"/>
</dbReference>
<dbReference type="EMBL" id="CAKOGP040002402">
    <property type="protein sequence ID" value="CAJ1968708.1"/>
    <property type="molecule type" value="Genomic_DNA"/>
</dbReference>